<dbReference type="Gene3D" id="3.50.90.10">
    <property type="entry name" value="YerB-like"/>
    <property type="match status" value="1"/>
</dbReference>
<accession>A0A1F6BE86</accession>
<dbReference type="InterPro" id="IPR023158">
    <property type="entry name" value="YerB-like_sf"/>
</dbReference>
<evidence type="ECO:0000313" key="4">
    <source>
        <dbReference type="Proteomes" id="UP000176186"/>
    </source>
</evidence>
<dbReference type="InterPro" id="IPR021416">
    <property type="entry name" value="DUF3048_N"/>
</dbReference>
<sequence length="391" mass="43501">MHKQQYIITGLIGLALYLISTGLSFAAFTVVGKKSAATTSPVSNISGTQQHFVIDPSIPRTQACPLNGKLYTKQEEEIWKKRRPLAVMIENHAESRPQSGLSYADVVYEAVAEGGITRFMAVFYCGIAAQSMNLAPVRSARTYYLPWVLEYDATYNHVGGAGVCDDPTVDTRAKALCQIDQYKIKDMDQFGISFPTCYRNPDRLGHPVATEHTMVCVTDKLLKIASERGWTNVDASGIAWDKNFSSWKFKDDAKEAERGASFSASFTAWKGYSDYSVKWVYDAATNSYKRFNGGQPHTDLETKEQLAAKNIIIQFAVETGPVDEHAHLLYANIGSGTGLLFQDGKNIKINWKKENRSARTKFYDSAGKEISFNRGAIWIEMLPTGTPISYE</sequence>
<comment type="caution">
    <text evidence="3">The sequence shown here is derived from an EMBL/GenBank/DDBJ whole genome shotgun (WGS) entry which is preliminary data.</text>
</comment>
<dbReference type="Proteomes" id="UP000176186">
    <property type="component" value="Unassembled WGS sequence"/>
</dbReference>
<evidence type="ECO:0000313" key="3">
    <source>
        <dbReference type="EMBL" id="OGG35261.1"/>
    </source>
</evidence>
<protein>
    <recommendedName>
        <fullName evidence="5">Lipoprotein YerB</fullName>
    </recommendedName>
</protein>
<dbReference type="InterPro" id="IPR035328">
    <property type="entry name" value="DUF3048_C"/>
</dbReference>
<evidence type="ECO:0000259" key="1">
    <source>
        <dbReference type="Pfam" id="PF11258"/>
    </source>
</evidence>
<dbReference type="EMBL" id="MFKE01000016">
    <property type="protein sequence ID" value="OGG35261.1"/>
    <property type="molecule type" value="Genomic_DNA"/>
</dbReference>
<dbReference type="Pfam" id="PF17479">
    <property type="entry name" value="DUF3048_C"/>
    <property type="match status" value="1"/>
</dbReference>
<feature type="domain" description="DUF3048" evidence="2">
    <location>
        <begin position="273"/>
        <end position="379"/>
    </location>
</feature>
<organism evidence="3 4">
    <name type="scientific">Candidatus Gottesmanbacteria bacterium RIFOXYB1_FULL_47_11</name>
    <dbReference type="NCBI Taxonomy" id="1798401"/>
    <lineage>
        <taxon>Bacteria</taxon>
        <taxon>Candidatus Gottesmaniibacteriota</taxon>
    </lineage>
</organism>
<proteinExistence type="predicted"/>
<feature type="domain" description="DUF3048" evidence="1">
    <location>
        <begin position="77"/>
        <end position="228"/>
    </location>
</feature>
<dbReference type="Pfam" id="PF11258">
    <property type="entry name" value="DUF3048"/>
    <property type="match status" value="1"/>
</dbReference>
<gene>
    <name evidence="3" type="ORF">A2363_02435</name>
</gene>
<reference evidence="3 4" key="1">
    <citation type="journal article" date="2016" name="Nat. Commun.">
        <title>Thousands of microbial genomes shed light on interconnected biogeochemical processes in an aquifer system.</title>
        <authorList>
            <person name="Anantharaman K."/>
            <person name="Brown C.T."/>
            <person name="Hug L.A."/>
            <person name="Sharon I."/>
            <person name="Castelle C.J."/>
            <person name="Probst A.J."/>
            <person name="Thomas B.C."/>
            <person name="Singh A."/>
            <person name="Wilkins M.J."/>
            <person name="Karaoz U."/>
            <person name="Brodie E.L."/>
            <person name="Williams K.H."/>
            <person name="Hubbard S.S."/>
            <person name="Banfield J.F."/>
        </authorList>
    </citation>
    <scope>NUCLEOTIDE SEQUENCE [LARGE SCALE GENOMIC DNA]</scope>
</reference>
<evidence type="ECO:0000259" key="2">
    <source>
        <dbReference type="Pfam" id="PF17479"/>
    </source>
</evidence>
<dbReference type="SUPFAM" id="SSF159774">
    <property type="entry name" value="YerB-like"/>
    <property type="match status" value="1"/>
</dbReference>
<evidence type="ECO:0008006" key="5">
    <source>
        <dbReference type="Google" id="ProtNLM"/>
    </source>
</evidence>
<dbReference type="STRING" id="1798401.A2363_02435"/>
<name>A0A1F6BE86_9BACT</name>
<dbReference type="AlphaFoldDB" id="A0A1F6BE86"/>